<evidence type="ECO:0000256" key="1">
    <source>
        <dbReference type="SAM" id="Phobius"/>
    </source>
</evidence>
<proteinExistence type="predicted"/>
<feature type="transmembrane region" description="Helical" evidence="1">
    <location>
        <begin position="7"/>
        <end position="29"/>
    </location>
</feature>
<gene>
    <name evidence="2" type="ORF">PS659_00534</name>
</gene>
<keyword evidence="1" id="KW-0812">Transmembrane</keyword>
<keyword evidence="1" id="KW-1133">Transmembrane helix</keyword>
<dbReference type="Proteomes" id="UP000326729">
    <property type="component" value="Unassembled WGS sequence"/>
</dbReference>
<evidence type="ECO:0000313" key="3">
    <source>
        <dbReference type="Proteomes" id="UP000326729"/>
    </source>
</evidence>
<reference evidence="2 3" key="1">
    <citation type="submission" date="2019-09" db="EMBL/GenBank/DDBJ databases">
        <authorList>
            <person name="Chandra G."/>
            <person name="Truman W A."/>
        </authorList>
    </citation>
    <scope>NUCLEOTIDE SEQUENCE [LARGE SCALE GENOMIC DNA]</scope>
    <source>
        <strain evidence="2">PS659</strain>
    </source>
</reference>
<organism evidence="2 3">
    <name type="scientific">Pseudomonas fluorescens</name>
    <dbReference type="NCBI Taxonomy" id="294"/>
    <lineage>
        <taxon>Bacteria</taxon>
        <taxon>Pseudomonadati</taxon>
        <taxon>Pseudomonadota</taxon>
        <taxon>Gammaproteobacteria</taxon>
        <taxon>Pseudomonadales</taxon>
        <taxon>Pseudomonadaceae</taxon>
        <taxon>Pseudomonas</taxon>
    </lineage>
</organism>
<accession>A0A5E6PRM0</accession>
<keyword evidence="1" id="KW-0472">Membrane</keyword>
<evidence type="ECO:0000313" key="2">
    <source>
        <dbReference type="EMBL" id="VVM46023.1"/>
    </source>
</evidence>
<protein>
    <submittedName>
        <fullName evidence="2">Uncharacterized protein</fullName>
    </submittedName>
</protein>
<dbReference type="AlphaFoldDB" id="A0A5E6PRM0"/>
<feature type="transmembrane region" description="Helical" evidence="1">
    <location>
        <begin position="41"/>
        <end position="59"/>
    </location>
</feature>
<sequence>MYTIRYLASLGLVVIGCSIGYTMIIVWGITKIFPLNGATYWIVNGIVFTIIVTASLRFYTPRLRKIW</sequence>
<dbReference type="EMBL" id="CABVGY010000002">
    <property type="protein sequence ID" value="VVM46023.1"/>
    <property type="molecule type" value="Genomic_DNA"/>
</dbReference>
<dbReference type="PROSITE" id="PS51257">
    <property type="entry name" value="PROKAR_LIPOPROTEIN"/>
    <property type="match status" value="1"/>
</dbReference>
<name>A0A5E6PRM0_PSEFL</name>